<evidence type="ECO:0000256" key="1">
    <source>
        <dbReference type="ARBA" id="ARBA00004651"/>
    </source>
</evidence>
<feature type="transmembrane region" description="Helical" evidence="7">
    <location>
        <begin position="21"/>
        <end position="47"/>
    </location>
</feature>
<evidence type="ECO:0000256" key="2">
    <source>
        <dbReference type="ARBA" id="ARBA00022475"/>
    </source>
</evidence>
<evidence type="ECO:0000259" key="9">
    <source>
        <dbReference type="Pfam" id="PF12704"/>
    </source>
</evidence>
<keyword evidence="2" id="KW-1003">Cell membrane</keyword>
<dbReference type="EMBL" id="JACDQQ010001832">
    <property type="protein sequence ID" value="MBA0087107.1"/>
    <property type="molecule type" value="Genomic_DNA"/>
</dbReference>
<evidence type="ECO:0000256" key="4">
    <source>
        <dbReference type="ARBA" id="ARBA00022989"/>
    </source>
</evidence>
<keyword evidence="5 7" id="KW-0472">Membrane</keyword>
<keyword evidence="4 7" id="KW-1133">Transmembrane helix</keyword>
<dbReference type="InterPro" id="IPR003838">
    <property type="entry name" value="ABC3_permease_C"/>
</dbReference>
<feature type="domain" description="ABC3 transporter permease C-terminal" evidence="8">
    <location>
        <begin position="274"/>
        <end position="390"/>
    </location>
</feature>
<feature type="domain" description="MacB-like periplasmic core" evidence="9">
    <location>
        <begin position="22"/>
        <end position="231"/>
    </location>
</feature>
<keyword evidence="3 7" id="KW-0812">Transmembrane</keyword>
<keyword evidence="11" id="KW-1185">Reference proteome</keyword>
<evidence type="ECO:0000313" key="10">
    <source>
        <dbReference type="EMBL" id="MBA0087107.1"/>
    </source>
</evidence>
<dbReference type="InterPro" id="IPR050250">
    <property type="entry name" value="Macrolide_Exporter_MacB"/>
</dbReference>
<accession>A0A7V8SYW0</accession>
<comment type="subcellular location">
    <subcellularLocation>
        <location evidence="1">Cell membrane</location>
        <topology evidence="1">Multi-pass membrane protein</topology>
    </subcellularLocation>
</comment>
<evidence type="ECO:0000256" key="5">
    <source>
        <dbReference type="ARBA" id="ARBA00023136"/>
    </source>
</evidence>
<dbReference type="GO" id="GO:0005886">
    <property type="term" value="C:plasma membrane"/>
    <property type="evidence" value="ECO:0007669"/>
    <property type="project" value="UniProtKB-SubCell"/>
</dbReference>
<feature type="non-terminal residue" evidence="10">
    <location>
        <position position="396"/>
    </location>
</feature>
<name>A0A7V8SYW0_9BACT</name>
<gene>
    <name evidence="10" type="ORF">HRJ53_19155</name>
</gene>
<sequence>MAAVWTDLRFAVRELRKRPGFTLTAVLSLALGIGATSAVFSVIYAVLIDPFPYPGSDRIMEIRLVDKEGHDRYAGPTGPQAAVLRQARSIEDVVLMDWWNLTTTDGDLPEDVQAMYIDPNAPNHWSIPALMGRWLIPSDAPPGQTSQPVVVLTYAFWQRYFMGDPKVIGRTIQLVHKPYQVVGVMPPRFKWGNPDMYLPLKVTQDPNIRYGASIKIRSGVNPGQASAELQPIIEEFAKAAPTNYPDKFKVKLRSIVEVYARPLGPTLYLLLGAVASLLLIGCANVSILLLARGTERQHELAVRAAIGAGRMRMVRQLLTESVGIATAGAALGVLLAWKGLALIAANLPEFSFPAESVIKMNVPVLLFSVALTFATAIVFGLWPALQLSRPEIARLL</sequence>
<dbReference type="AlphaFoldDB" id="A0A7V8SYW0"/>
<dbReference type="InterPro" id="IPR025857">
    <property type="entry name" value="MacB_PCD"/>
</dbReference>
<dbReference type="Proteomes" id="UP000567293">
    <property type="component" value="Unassembled WGS sequence"/>
</dbReference>
<dbReference type="PANTHER" id="PTHR30572">
    <property type="entry name" value="MEMBRANE COMPONENT OF TRANSPORTER-RELATED"/>
    <property type="match status" value="1"/>
</dbReference>
<proteinExistence type="inferred from homology"/>
<dbReference type="Pfam" id="PF12704">
    <property type="entry name" value="MacB_PCD"/>
    <property type="match status" value="1"/>
</dbReference>
<protein>
    <submittedName>
        <fullName evidence="10">ABC transporter permease</fullName>
    </submittedName>
</protein>
<evidence type="ECO:0000256" key="7">
    <source>
        <dbReference type="SAM" id="Phobius"/>
    </source>
</evidence>
<evidence type="ECO:0000256" key="6">
    <source>
        <dbReference type="ARBA" id="ARBA00038076"/>
    </source>
</evidence>
<comment type="caution">
    <text evidence="10">The sequence shown here is derived from an EMBL/GenBank/DDBJ whole genome shotgun (WGS) entry which is preliminary data.</text>
</comment>
<dbReference type="PANTHER" id="PTHR30572:SF4">
    <property type="entry name" value="ABC TRANSPORTER PERMEASE YTRF"/>
    <property type="match status" value="1"/>
</dbReference>
<feature type="transmembrane region" description="Helical" evidence="7">
    <location>
        <begin position="321"/>
        <end position="344"/>
    </location>
</feature>
<reference evidence="10" key="1">
    <citation type="submission" date="2020-06" db="EMBL/GenBank/DDBJ databases">
        <title>Legume-microbial interactions unlock mineral nutrients during tropical forest succession.</title>
        <authorList>
            <person name="Epihov D.Z."/>
        </authorList>
    </citation>
    <scope>NUCLEOTIDE SEQUENCE [LARGE SCALE GENOMIC DNA]</scope>
    <source>
        <strain evidence="10">Pan2503</strain>
    </source>
</reference>
<dbReference type="Pfam" id="PF02687">
    <property type="entry name" value="FtsX"/>
    <property type="match status" value="1"/>
</dbReference>
<dbReference type="GO" id="GO:0022857">
    <property type="term" value="F:transmembrane transporter activity"/>
    <property type="evidence" value="ECO:0007669"/>
    <property type="project" value="TreeGrafter"/>
</dbReference>
<feature type="transmembrane region" description="Helical" evidence="7">
    <location>
        <begin position="267"/>
        <end position="291"/>
    </location>
</feature>
<feature type="transmembrane region" description="Helical" evidence="7">
    <location>
        <begin position="364"/>
        <end position="385"/>
    </location>
</feature>
<evidence type="ECO:0000256" key="3">
    <source>
        <dbReference type="ARBA" id="ARBA00022692"/>
    </source>
</evidence>
<evidence type="ECO:0000259" key="8">
    <source>
        <dbReference type="Pfam" id="PF02687"/>
    </source>
</evidence>
<organism evidence="10 11">
    <name type="scientific">Candidatus Acidiferrum panamense</name>
    <dbReference type="NCBI Taxonomy" id="2741543"/>
    <lineage>
        <taxon>Bacteria</taxon>
        <taxon>Pseudomonadati</taxon>
        <taxon>Acidobacteriota</taxon>
        <taxon>Terriglobia</taxon>
        <taxon>Candidatus Acidiferrales</taxon>
        <taxon>Candidatus Acidiferrum</taxon>
    </lineage>
</organism>
<comment type="similarity">
    <text evidence="6">Belongs to the ABC-4 integral membrane protein family.</text>
</comment>
<evidence type="ECO:0000313" key="11">
    <source>
        <dbReference type="Proteomes" id="UP000567293"/>
    </source>
</evidence>